<evidence type="ECO:0000313" key="2">
    <source>
        <dbReference type="EMBL" id="RZF41421.1"/>
    </source>
</evidence>
<protein>
    <submittedName>
        <fullName evidence="2">Uncharacterized protein</fullName>
    </submittedName>
</protein>
<keyword evidence="3" id="KW-1185">Reference proteome</keyword>
<evidence type="ECO:0000313" key="3">
    <source>
        <dbReference type="Proteomes" id="UP000291343"/>
    </source>
</evidence>
<name>A0A482X7Y6_LAOST</name>
<organism evidence="2 3">
    <name type="scientific">Laodelphax striatellus</name>
    <name type="common">Small brown planthopper</name>
    <name type="synonym">Delphax striatella</name>
    <dbReference type="NCBI Taxonomy" id="195883"/>
    <lineage>
        <taxon>Eukaryota</taxon>
        <taxon>Metazoa</taxon>
        <taxon>Ecdysozoa</taxon>
        <taxon>Arthropoda</taxon>
        <taxon>Hexapoda</taxon>
        <taxon>Insecta</taxon>
        <taxon>Pterygota</taxon>
        <taxon>Neoptera</taxon>
        <taxon>Paraneoptera</taxon>
        <taxon>Hemiptera</taxon>
        <taxon>Auchenorrhyncha</taxon>
        <taxon>Fulgoroidea</taxon>
        <taxon>Delphacidae</taxon>
        <taxon>Criomorphinae</taxon>
        <taxon>Laodelphax</taxon>
    </lineage>
</organism>
<dbReference type="AlphaFoldDB" id="A0A482X7Y6"/>
<reference evidence="2 3" key="1">
    <citation type="journal article" date="2017" name="Gigascience">
        <title>Genome sequence of the small brown planthopper, Laodelphax striatellus.</title>
        <authorList>
            <person name="Zhu J."/>
            <person name="Jiang F."/>
            <person name="Wang X."/>
            <person name="Yang P."/>
            <person name="Bao Y."/>
            <person name="Zhao W."/>
            <person name="Wang W."/>
            <person name="Lu H."/>
            <person name="Wang Q."/>
            <person name="Cui N."/>
            <person name="Li J."/>
            <person name="Chen X."/>
            <person name="Luo L."/>
            <person name="Yu J."/>
            <person name="Kang L."/>
            <person name="Cui F."/>
        </authorList>
    </citation>
    <scope>NUCLEOTIDE SEQUENCE [LARGE SCALE GENOMIC DNA]</scope>
    <source>
        <strain evidence="2">Lst14</strain>
    </source>
</reference>
<dbReference type="InParanoid" id="A0A482X7Y6"/>
<feature type="region of interest" description="Disordered" evidence="1">
    <location>
        <begin position="1"/>
        <end position="78"/>
    </location>
</feature>
<gene>
    <name evidence="2" type="ORF">LSTR_LSTR000135</name>
</gene>
<dbReference type="Proteomes" id="UP000291343">
    <property type="component" value="Unassembled WGS sequence"/>
</dbReference>
<proteinExistence type="predicted"/>
<dbReference type="EMBL" id="QKKF02016774">
    <property type="protein sequence ID" value="RZF41421.1"/>
    <property type="molecule type" value="Genomic_DNA"/>
</dbReference>
<accession>A0A482X7Y6</accession>
<sequence>MVDGDLDQVKSTVPRELAGTSHLCREGRGEAQHPPITRRTGSHRFLCTAPPPSSTLLSTQPSHQPGSQPKKSPKIDKRRRSFLDDVAAAKNSADLLNPLYEKIKYLRESFQDTNSIYFGLCC</sequence>
<evidence type="ECO:0000256" key="1">
    <source>
        <dbReference type="SAM" id="MobiDB-lite"/>
    </source>
</evidence>
<comment type="caution">
    <text evidence="2">The sequence shown here is derived from an EMBL/GenBank/DDBJ whole genome shotgun (WGS) entry which is preliminary data.</text>
</comment>